<keyword evidence="2" id="KW-0539">Nucleus</keyword>
<gene>
    <name evidence="6" type="primary">BRE2</name>
    <name evidence="6" type="ORF">AWJ20_972</name>
</gene>
<accession>A0A167DB70</accession>
<feature type="region of interest" description="Disordered" evidence="4">
    <location>
        <begin position="453"/>
        <end position="507"/>
    </location>
</feature>
<dbReference type="InterPro" id="IPR013320">
    <property type="entry name" value="ConA-like_dom_sf"/>
</dbReference>
<dbReference type="InterPro" id="IPR001870">
    <property type="entry name" value="B30.2/SPRY"/>
</dbReference>
<dbReference type="SUPFAM" id="SSF49899">
    <property type="entry name" value="Concanavalin A-like lectins/glucanases"/>
    <property type="match status" value="1"/>
</dbReference>
<dbReference type="RefSeq" id="XP_018735181.1">
    <property type="nucleotide sequence ID" value="XM_018882943.1"/>
</dbReference>
<evidence type="ECO:0000256" key="4">
    <source>
        <dbReference type="SAM" id="MobiDB-lite"/>
    </source>
</evidence>
<evidence type="ECO:0000256" key="1">
    <source>
        <dbReference type="ARBA" id="ARBA00004123"/>
    </source>
</evidence>
<feature type="compositionally biased region" description="Low complexity" evidence="4">
    <location>
        <begin position="455"/>
        <end position="501"/>
    </location>
</feature>
<feature type="domain" description="B30.2/SPRY" evidence="5">
    <location>
        <begin position="124"/>
        <end position="320"/>
    </location>
</feature>
<comment type="subcellular location">
    <subcellularLocation>
        <location evidence="1">Nucleus</location>
    </subcellularLocation>
</comment>
<name>A0A167DB70_9ASCO</name>
<dbReference type="InterPro" id="IPR037353">
    <property type="entry name" value="ASH2"/>
</dbReference>
<dbReference type="InterPro" id="IPR003877">
    <property type="entry name" value="SPRY_dom"/>
</dbReference>
<comment type="similarity">
    <text evidence="3">Belongs to the cclA family.</text>
</comment>
<evidence type="ECO:0000256" key="2">
    <source>
        <dbReference type="ARBA" id="ARBA00023242"/>
    </source>
</evidence>
<dbReference type="GO" id="GO:0045814">
    <property type="term" value="P:negative regulation of gene expression, epigenetic"/>
    <property type="evidence" value="ECO:0007669"/>
    <property type="project" value="EnsemblFungi"/>
</dbReference>
<organism evidence="6 7">
    <name type="scientific">Sugiyamaella lignohabitans</name>
    <dbReference type="NCBI Taxonomy" id="796027"/>
    <lineage>
        <taxon>Eukaryota</taxon>
        <taxon>Fungi</taxon>
        <taxon>Dikarya</taxon>
        <taxon>Ascomycota</taxon>
        <taxon>Saccharomycotina</taxon>
        <taxon>Dipodascomycetes</taxon>
        <taxon>Dipodascales</taxon>
        <taxon>Trichomonascaceae</taxon>
        <taxon>Sugiyamaella</taxon>
    </lineage>
</organism>
<proteinExistence type="inferred from homology"/>
<dbReference type="CDD" id="cd12872">
    <property type="entry name" value="SPRY_Ash2"/>
    <property type="match status" value="1"/>
</dbReference>
<dbReference type="AlphaFoldDB" id="A0A167DB70"/>
<dbReference type="GO" id="GO:0048188">
    <property type="term" value="C:Set1C/COMPASS complex"/>
    <property type="evidence" value="ECO:0007669"/>
    <property type="project" value="EnsemblFungi"/>
</dbReference>
<reference evidence="6 7" key="1">
    <citation type="submission" date="2016-02" db="EMBL/GenBank/DDBJ databases">
        <title>Complete genome sequence and transcriptome regulation of the pentose utilising yeast Sugiyamaella lignohabitans.</title>
        <authorList>
            <person name="Bellasio M."/>
            <person name="Peymann A."/>
            <person name="Valli M."/>
            <person name="Sipitzky M."/>
            <person name="Graf A."/>
            <person name="Sauer M."/>
            <person name="Marx H."/>
            <person name="Mattanovich D."/>
        </authorList>
    </citation>
    <scope>NUCLEOTIDE SEQUENCE [LARGE SCALE GENOMIC DNA]</scope>
    <source>
        <strain evidence="6 7">CBS 10342</strain>
    </source>
</reference>
<dbReference type="OrthoDB" id="10266026at2759"/>
<dbReference type="Proteomes" id="UP000189580">
    <property type="component" value="Chromosome a"/>
</dbReference>
<dbReference type="GeneID" id="30038063"/>
<dbReference type="SMART" id="SM00449">
    <property type="entry name" value="SPRY"/>
    <property type="match status" value="1"/>
</dbReference>
<dbReference type="PANTHER" id="PTHR10598">
    <property type="entry name" value="SET1/ASH2 HISTONE METHYLTRANSFERASE COMPLEX SUBUNIT ASH2"/>
    <property type="match status" value="1"/>
</dbReference>
<dbReference type="EMBL" id="CP014501">
    <property type="protein sequence ID" value="ANB12704.1"/>
    <property type="molecule type" value="Genomic_DNA"/>
</dbReference>
<protein>
    <submittedName>
        <fullName evidence="6">Bre2p</fullName>
    </submittedName>
</protein>
<dbReference type="PROSITE" id="PS50188">
    <property type="entry name" value="B302_SPRY"/>
    <property type="match status" value="1"/>
</dbReference>
<evidence type="ECO:0000256" key="3">
    <source>
        <dbReference type="ARBA" id="ARBA00038149"/>
    </source>
</evidence>
<dbReference type="GO" id="GO:0048189">
    <property type="term" value="C:Lid2 complex"/>
    <property type="evidence" value="ECO:0007669"/>
    <property type="project" value="EnsemblFungi"/>
</dbReference>
<feature type="region of interest" description="Disordered" evidence="4">
    <location>
        <begin position="1"/>
        <end position="78"/>
    </location>
</feature>
<sequence length="507" mass="55717">MDLDQQQQTQPVLAAEKKVVTASVETPAAGSGANNNNNKRQKRKKDHDWSSSHESTPVPGESAPVVVPRIRPPPLQPNDLRAVPHRPAQQPAEVLNGDNGSLPAMFMTEDHPHNKRGFRYIQCSGNPSLSSVLYAIAEVPPYAARVSYEDRSSQVFISDDALTVTSNQGFRSARANVGIREGQWYFEVKIVRANDPSDKSAPDAHVRLGITRREASLEAPAGHDAYGYGLRDVGGEKVHCSRPQSFMNESFKSGDVIGLYINIPRTDAPGKLIPPDISRDRIPIRYKGQLYFETLDYIPTKSMDELILPKTLYNKKRKDSEKFVPATIPGSYIQVFKNGKDMGIAFEDLIEFLPPHCQFQKNMAARDADDGQAGYYPTISVFRGGMARFNFGPNFEYPIENTGLVYKPLSMRYDEQIADDIVYDLIDQVDFEITDALEDAKLAREAASQAKLPHLPSTTTATTTLTNPTTSATTSTSTLRNVAAPSTSPSPAPAAANPTPNIVEIAP</sequence>
<evidence type="ECO:0000313" key="7">
    <source>
        <dbReference type="Proteomes" id="UP000189580"/>
    </source>
</evidence>
<keyword evidence="7" id="KW-1185">Reference proteome</keyword>
<dbReference type="PANTHER" id="PTHR10598:SF0">
    <property type="entry name" value="SET1_ASH2 HISTONE METHYLTRANSFERASE COMPLEX SUBUNIT ASH2"/>
    <property type="match status" value="1"/>
</dbReference>
<evidence type="ECO:0000313" key="6">
    <source>
        <dbReference type="EMBL" id="ANB12704.1"/>
    </source>
</evidence>
<evidence type="ECO:0000259" key="5">
    <source>
        <dbReference type="PROSITE" id="PS50188"/>
    </source>
</evidence>
<dbReference type="Gene3D" id="2.60.120.920">
    <property type="match status" value="1"/>
</dbReference>
<dbReference type="GO" id="GO:0000976">
    <property type="term" value="F:transcription cis-regulatory region binding"/>
    <property type="evidence" value="ECO:0007669"/>
    <property type="project" value="TreeGrafter"/>
</dbReference>
<feature type="compositionally biased region" description="Polar residues" evidence="4">
    <location>
        <begin position="1"/>
        <end position="11"/>
    </location>
</feature>
<dbReference type="KEGG" id="slb:AWJ20_972"/>
<dbReference type="InterPro" id="IPR043136">
    <property type="entry name" value="B30.2/SPRY_sf"/>
</dbReference>